<evidence type="ECO:0000313" key="1">
    <source>
        <dbReference type="EMBL" id="CAI9279877.1"/>
    </source>
</evidence>
<sequence length="130" mass="14649">MTFFTTDPRNFDFVGSIPEVVMEKVPLNNVIIKAYQKLPLFGVRKIPFYLKKIIEVGGLLKRGGKRKTKEAANVVATVSKKIKKLAKKPKLPPHVFEDNSEERTYSDVQGEGIIRNYEDDSSTNIAVPIV</sequence>
<protein>
    <submittedName>
        <fullName evidence="1">Uncharacterized protein</fullName>
    </submittedName>
</protein>
<accession>A0AA35YTZ6</accession>
<dbReference type="AlphaFoldDB" id="A0AA35YTZ6"/>
<evidence type="ECO:0000313" key="2">
    <source>
        <dbReference type="Proteomes" id="UP001177003"/>
    </source>
</evidence>
<gene>
    <name evidence="1" type="ORF">LSALG_LOCUS19653</name>
</gene>
<proteinExistence type="predicted"/>
<dbReference type="Proteomes" id="UP001177003">
    <property type="component" value="Chromosome 4"/>
</dbReference>
<keyword evidence="2" id="KW-1185">Reference proteome</keyword>
<dbReference type="EMBL" id="OX465080">
    <property type="protein sequence ID" value="CAI9279877.1"/>
    <property type="molecule type" value="Genomic_DNA"/>
</dbReference>
<reference evidence="1" key="1">
    <citation type="submission" date="2023-04" db="EMBL/GenBank/DDBJ databases">
        <authorList>
            <person name="Vijverberg K."/>
            <person name="Xiong W."/>
            <person name="Schranz E."/>
        </authorList>
    </citation>
    <scope>NUCLEOTIDE SEQUENCE</scope>
</reference>
<organism evidence="1 2">
    <name type="scientific">Lactuca saligna</name>
    <name type="common">Willowleaf lettuce</name>
    <dbReference type="NCBI Taxonomy" id="75948"/>
    <lineage>
        <taxon>Eukaryota</taxon>
        <taxon>Viridiplantae</taxon>
        <taxon>Streptophyta</taxon>
        <taxon>Embryophyta</taxon>
        <taxon>Tracheophyta</taxon>
        <taxon>Spermatophyta</taxon>
        <taxon>Magnoliopsida</taxon>
        <taxon>eudicotyledons</taxon>
        <taxon>Gunneridae</taxon>
        <taxon>Pentapetalae</taxon>
        <taxon>asterids</taxon>
        <taxon>campanulids</taxon>
        <taxon>Asterales</taxon>
        <taxon>Asteraceae</taxon>
        <taxon>Cichorioideae</taxon>
        <taxon>Cichorieae</taxon>
        <taxon>Lactucinae</taxon>
        <taxon>Lactuca</taxon>
    </lineage>
</organism>
<name>A0AA35YTZ6_LACSI</name>